<evidence type="ECO:0000256" key="2">
    <source>
        <dbReference type="ARBA" id="ARBA00012729"/>
    </source>
</evidence>
<accession>A0ABS9ZT37</accession>
<comment type="catalytic activity">
    <reaction evidence="1">
        <text>Random endo-hydrolysis of N-acetyl-beta-D-glucosaminide (1-&gt;4)-beta-linkages in chitin and chitodextrins.</text>
        <dbReference type="EC" id="3.2.1.14"/>
    </reaction>
</comment>
<dbReference type="InterPro" id="IPR001579">
    <property type="entry name" value="Glyco_hydro_18_chit_AS"/>
</dbReference>
<dbReference type="GO" id="GO:0016787">
    <property type="term" value="F:hydrolase activity"/>
    <property type="evidence" value="ECO:0007669"/>
    <property type="project" value="UniProtKB-KW"/>
</dbReference>
<dbReference type="Proteomes" id="UP001165460">
    <property type="component" value="Unassembled WGS sequence"/>
</dbReference>
<dbReference type="PANTHER" id="PTHR11177">
    <property type="entry name" value="CHITINASE"/>
    <property type="match status" value="1"/>
</dbReference>
<proteinExistence type="inferred from homology"/>
<dbReference type="PROSITE" id="PS51910">
    <property type="entry name" value="GH18_2"/>
    <property type="match status" value="1"/>
</dbReference>
<dbReference type="InterPro" id="IPR050314">
    <property type="entry name" value="Glycosyl_Hydrlase_18"/>
</dbReference>
<name>A0ABS9ZT37_9SPHI</name>
<comment type="similarity">
    <text evidence="6">Belongs to the glycosyl hydrolase 18 family.</text>
</comment>
<evidence type="ECO:0000259" key="7">
    <source>
        <dbReference type="PROSITE" id="PS51910"/>
    </source>
</evidence>
<dbReference type="SMART" id="SM00636">
    <property type="entry name" value="Glyco_18"/>
    <property type="match status" value="1"/>
</dbReference>
<dbReference type="PROSITE" id="PS01095">
    <property type="entry name" value="GH18_1"/>
    <property type="match status" value="1"/>
</dbReference>
<dbReference type="RefSeq" id="WP_243359187.1">
    <property type="nucleotide sequence ID" value="NZ_JALGBH010000001.1"/>
</dbReference>
<gene>
    <name evidence="8" type="ORF">MMF97_03445</name>
</gene>
<comment type="caution">
    <text evidence="8">The sequence shown here is derived from an EMBL/GenBank/DDBJ whole genome shotgun (WGS) entry which is preliminary data.</text>
</comment>
<evidence type="ECO:0000256" key="5">
    <source>
        <dbReference type="RuleBase" id="RU000489"/>
    </source>
</evidence>
<keyword evidence="3 5" id="KW-0378">Hydrolase</keyword>
<protein>
    <recommendedName>
        <fullName evidence="2">chitinase</fullName>
        <ecNumber evidence="2">3.2.1.14</ecNumber>
    </recommendedName>
</protein>
<dbReference type="EC" id="3.2.1.14" evidence="2"/>
<dbReference type="InterPro" id="IPR001223">
    <property type="entry name" value="Glyco_hydro18_cat"/>
</dbReference>
<evidence type="ECO:0000313" key="9">
    <source>
        <dbReference type="Proteomes" id="UP001165460"/>
    </source>
</evidence>
<dbReference type="Gene3D" id="3.40.5.30">
    <property type="entry name" value="(Trans)glycosidases - domain 2"/>
    <property type="match status" value="1"/>
</dbReference>
<dbReference type="InterPro" id="IPR011583">
    <property type="entry name" value="Chitinase_II/V-like_cat"/>
</dbReference>
<dbReference type="Pfam" id="PF00704">
    <property type="entry name" value="Glyco_hydro_18"/>
    <property type="match status" value="1"/>
</dbReference>
<evidence type="ECO:0000256" key="1">
    <source>
        <dbReference type="ARBA" id="ARBA00000822"/>
    </source>
</evidence>
<keyword evidence="9" id="KW-1185">Reference proteome</keyword>
<evidence type="ECO:0000313" key="8">
    <source>
        <dbReference type="EMBL" id="MCJ0741754.1"/>
    </source>
</evidence>
<dbReference type="InterPro" id="IPR017853">
    <property type="entry name" value="GH"/>
</dbReference>
<evidence type="ECO:0000256" key="4">
    <source>
        <dbReference type="ARBA" id="ARBA00023295"/>
    </source>
</evidence>
<sequence length="347" mass="38512">MYKRILPVVGALLFFVTSCKKSDPLPEVNDTKPVETVPTPYIEDNSFKIVAYMPSYRDPATVDINKYKMITHLFYAFLEPADVADGSLKALSQSVRFGTVSANAKANKVKFGISVSGAKTVFENIAKSSAARTKFVTAIVDFAKRNNLDGVDMDWEYPSTSLGVESADNYTLLMRELSTELHKTGKFLSAAVTPAVYTGGIRDGIKPEVYPYIDFFNIMQYDGQTWDKDDPNQHASYKMSVYSTDVWLNTKGLPKNKAVLGMPLYGKNAAGSSKAYREFETAGLDITQDKVTLAGVDYWFNGINTIKLKTQLAKEQANGIMFWEFANDSNNANSLIKAANDQLGRKY</sequence>
<feature type="domain" description="GH18" evidence="7">
    <location>
        <begin position="47"/>
        <end position="346"/>
    </location>
</feature>
<dbReference type="PROSITE" id="PS51257">
    <property type="entry name" value="PROKAR_LIPOPROTEIN"/>
    <property type="match status" value="1"/>
</dbReference>
<dbReference type="PANTHER" id="PTHR11177:SF317">
    <property type="entry name" value="CHITINASE 12-RELATED"/>
    <property type="match status" value="1"/>
</dbReference>
<dbReference type="EMBL" id="JALGBH010000001">
    <property type="protein sequence ID" value="MCJ0741754.1"/>
    <property type="molecule type" value="Genomic_DNA"/>
</dbReference>
<dbReference type="SUPFAM" id="SSF51445">
    <property type="entry name" value="(Trans)glycosidases"/>
    <property type="match status" value="1"/>
</dbReference>
<keyword evidence="4 5" id="KW-0326">Glycosidase</keyword>
<evidence type="ECO:0000256" key="6">
    <source>
        <dbReference type="RuleBase" id="RU004453"/>
    </source>
</evidence>
<dbReference type="Gene3D" id="3.20.20.80">
    <property type="entry name" value="Glycosidases"/>
    <property type="match status" value="1"/>
</dbReference>
<evidence type="ECO:0000256" key="3">
    <source>
        <dbReference type="ARBA" id="ARBA00022801"/>
    </source>
</evidence>
<reference evidence="8" key="1">
    <citation type="submission" date="2022-03" db="EMBL/GenBank/DDBJ databases">
        <authorList>
            <person name="Woo C.Y."/>
        </authorList>
    </citation>
    <scope>NUCLEOTIDE SEQUENCE</scope>
    <source>
        <strain evidence="8">CYS-01</strain>
    </source>
</reference>
<organism evidence="8 9">
    <name type="scientific">Pedobacter montanisoli</name>
    <dbReference type="NCBI Taxonomy" id="2923277"/>
    <lineage>
        <taxon>Bacteria</taxon>
        <taxon>Pseudomonadati</taxon>
        <taxon>Bacteroidota</taxon>
        <taxon>Sphingobacteriia</taxon>
        <taxon>Sphingobacteriales</taxon>
        <taxon>Sphingobacteriaceae</taxon>
        <taxon>Pedobacter</taxon>
    </lineage>
</organism>